<dbReference type="AlphaFoldDB" id="A0A944DPP1"/>
<evidence type="ECO:0000313" key="7">
    <source>
        <dbReference type="Proteomes" id="UP000694660"/>
    </source>
</evidence>
<dbReference type="Pfam" id="PF07690">
    <property type="entry name" value="MFS_1"/>
    <property type="match status" value="1"/>
</dbReference>
<accession>A0A944DPP1</accession>
<feature type="transmembrane region" description="Helical" evidence="4">
    <location>
        <begin position="317"/>
        <end position="337"/>
    </location>
</feature>
<feature type="transmembrane region" description="Helical" evidence="4">
    <location>
        <begin position="55"/>
        <end position="75"/>
    </location>
</feature>
<feature type="transmembrane region" description="Helical" evidence="4">
    <location>
        <begin position="293"/>
        <end position="311"/>
    </location>
</feature>
<dbReference type="PANTHER" id="PTHR23534:SF1">
    <property type="entry name" value="MAJOR FACILITATOR SUPERFAMILY PROTEIN"/>
    <property type="match status" value="1"/>
</dbReference>
<feature type="transmembrane region" description="Helical" evidence="4">
    <location>
        <begin position="357"/>
        <end position="378"/>
    </location>
</feature>
<feature type="transmembrane region" description="Helical" evidence="4">
    <location>
        <begin position="177"/>
        <end position="199"/>
    </location>
</feature>
<feature type="transmembrane region" description="Helical" evidence="4">
    <location>
        <begin position="147"/>
        <end position="165"/>
    </location>
</feature>
<feature type="transmembrane region" description="Helical" evidence="4">
    <location>
        <begin position="228"/>
        <end position="255"/>
    </location>
</feature>
<keyword evidence="2 4" id="KW-1133">Transmembrane helix</keyword>
<dbReference type="InterPro" id="IPR036259">
    <property type="entry name" value="MFS_trans_sf"/>
</dbReference>
<evidence type="ECO:0000313" key="6">
    <source>
        <dbReference type="EMBL" id="MBT0962374.1"/>
    </source>
</evidence>
<feature type="transmembrane region" description="Helical" evidence="4">
    <location>
        <begin position="267"/>
        <end position="286"/>
    </location>
</feature>
<feature type="domain" description="Major facilitator superfamily (MFS) profile" evidence="5">
    <location>
        <begin position="227"/>
        <end position="412"/>
    </location>
</feature>
<dbReference type="EMBL" id="JAEKFT010000016">
    <property type="protein sequence ID" value="MBT0962374.1"/>
    <property type="molecule type" value="Genomic_DNA"/>
</dbReference>
<protein>
    <submittedName>
        <fullName evidence="6">MFS transporter</fullName>
    </submittedName>
</protein>
<dbReference type="RefSeq" id="WP_214362324.1">
    <property type="nucleotide sequence ID" value="NZ_JAEKFT010000016.1"/>
</dbReference>
<organism evidence="6 7">
    <name type="scientific">Denitromonas iodatirespirans</name>
    <dbReference type="NCBI Taxonomy" id="2795389"/>
    <lineage>
        <taxon>Bacteria</taxon>
        <taxon>Pseudomonadati</taxon>
        <taxon>Pseudomonadota</taxon>
        <taxon>Betaproteobacteria</taxon>
        <taxon>Rhodocyclales</taxon>
        <taxon>Zoogloeaceae</taxon>
        <taxon>Denitromonas</taxon>
    </lineage>
</organism>
<dbReference type="Gene3D" id="1.20.1250.20">
    <property type="entry name" value="MFS general substrate transporter like domains"/>
    <property type="match status" value="1"/>
</dbReference>
<keyword evidence="3 4" id="KW-0472">Membrane</keyword>
<proteinExistence type="predicted"/>
<dbReference type="InterPro" id="IPR011701">
    <property type="entry name" value="MFS"/>
</dbReference>
<dbReference type="InterPro" id="IPR020846">
    <property type="entry name" value="MFS_dom"/>
</dbReference>
<keyword evidence="7" id="KW-1185">Reference proteome</keyword>
<comment type="caution">
    <text evidence="6">The sequence shown here is derived from an EMBL/GenBank/DDBJ whole genome shotgun (WGS) entry which is preliminary data.</text>
</comment>
<feature type="transmembrane region" description="Helical" evidence="4">
    <location>
        <begin position="384"/>
        <end position="401"/>
    </location>
</feature>
<dbReference type="SUPFAM" id="SSF103473">
    <property type="entry name" value="MFS general substrate transporter"/>
    <property type="match status" value="1"/>
</dbReference>
<evidence type="ECO:0000259" key="5">
    <source>
        <dbReference type="PROSITE" id="PS50850"/>
    </source>
</evidence>
<keyword evidence="1 4" id="KW-0812">Transmembrane</keyword>
<evidence type="ECO:0000256" key="1">
    <source>
        <dbReference type="ARBA" id="ARBA00022692"/>
    </source>
</evidence>
<evidence type="ECO:0000256" key="3">
    <source>
        <dbReference type="ARBA" id="ARBA00023136"/>
    </source>
</evidence>
<name>A0A944DPP1_DENI1</name>
<dbReference type="PANTHER" id="PTHR23534">
    <property type="entry name" value="MFS PERMEASE"/>
    <property type="match status" value="1"/>
</dbReference>
<evidence type="ECO:0000256" key="2">
    <source>
        <dbReference type="ARBA" id="ARBA00022989"/>
    </source>
</evidence>
<feature type="transmembrane region" description="Helical" evidence="4">
    <location>
        <begin position="21"/>
        <end position="49"/>
    </location>
</feature>
<dbReference type="Proteomes" id="UP000694660">
    <property type="component" value="Unassembled WGS sequence"/>
</dbReference>
<evidence type="ECO:0000256" key="4">
    <source>
        <dbReference type="SAM" id="Phobius"/>
    </source>
</evidence>
<gene>
    <name evidence="6" type="ORF">I8J34_14430</name>
</gene>
<dbReference type="PROSITE" id="PS50850">
    <property type="entry name" value="MFS"/>
    <property type="match status" value="1"/>
</dbReference>
<sequence>MTADTAITPAQENAIARRNALLYATCQAFGGAAAPLNFALGAIAGSYLLGPDKGLATAPVTGYTLGVALGALPAAMLMRAVGRKRGFMAGALIGIGGLLFATWALTVHSFWLFCAALMVNGVSGAFVQQYRFAAADRGQMDFKAKAISWVLVGGIAAAVLGPQTVIHTKDLLLPVPFAGAFLSGVALLLASLVVMLFLAPSTPLPPAADGSAPHTGRPLGEILRQPRFAVAVLCGTAAYALMSLVMTAAPLAMIGCGFTAEESTLGIQWHVLAMFVPSFFTGSLIARYGKARIVATGLIILVACAVVALLGVELAHFWGALVLLGIGWNFGFIGATAMLTEAYRPEEKGKAQGANDFILFGTVALASFASGQLLNAWGWDSVNAIIFPVVLVSLGALLWLARLERKAAVAAG</sequence>
<dbReference type="GO" id="GO:0022857">
    <property type="term" value="F:transmembrane transporter activity"/>
    <property type="evidence" value="ECO:0007669"/>
    <property type="project" value="InterPro"/>
</dbReference>
<feature type="transmembrane region" description="Helical" evidence="4">
    <location>
        <begin position="87"/>
        <end position="104"/>
    </location>
</feature>
<feature type="transmembrane region" description="Helical" evidence="4">
    <location>
        <begin position="110"/>
        <end position="127"/>
    </location>
</feature>
<reference evidence="7" key="1">
    <citation type="journal article" date="2022" name="ISME J.">
        <title>Genetic and phylogenetic analysis of dissimilatory iodate-reducing bacteria identifies potential niches across the world's oceans.</title>
        <authorList>
            <person name="Reyes-Umana V."/>
            <person name="Henning Z."/>
            <person name="Lee K."/>
            <person name="Barnum T.P."/>
            <person name="Coates J.D."/>
        </authorList>
    </citation>
    <scope>NUCLEOTIDE SEQUENCE [LARGE SCALE GENOMIC DNA]</scope>
    <source>
        <strain evidence="7">IR12</strain>
    </source>
</reference>